<dbReference type="Pfam" id="PF01381">
    <property type="entry name" value="HTH_3"/>
    <property type="match status" value="1"/>
</dbReference>
<dbReference type="CDD" id="cd00093">
    <property type="entry name" value="HTH_XRE"/>
    <property type="match status" value="1"/>
</dbReference>
<dbReference type="SUPFAM" id="SSF47413">
    <property type="entry name" value="lambda repressor-like DNA-binding domains"/>
    <property type="match status" value="1"/>
</dbReference>
<dbReference type="Gene3D" id="1.10.260.40">
    <property type="entry name" value="lambda repressor-like DNA-binding domains"/>
    <property type="match status" value="1"/>
</dbReference>
<gene>
    <name evidence="1" type="ORF">NHU_02047</name>
</gene>
<dbReference type="InterPro" id="IPR001387">
    <property type="entry name" value="Cro/C1-type_HTH"/>
</dbReference>
<accession>A0A0D6B288</accession>
<organism evidence="1 2">
    <name type="scientific">Rhodovulum sulfidophilum</name>
    <name type="common">Rhodobacter sulfidophilus</name>
    <dbReference type="NCBI Taxonomy" id="35806"/>
    <lineage>
        <taxon>Bacteria</taxon>
        <taxon>Pseudomonadati</taxon>
        <taxon>Pseudomonadota</taxon>
        <taxon>Alphaproteobacteria</taxon>
        <taxon>Rhodobacterales</taxon>
        <taxon>Paracoccaceae</taxon>
        <taxon>Rhodovulum</taxon>
    </lineage>
</organism>
<protein>
    <submittedName>
        <fullName evidence="1">Helix-turn-helix domain-containing protein</fullName>
    </submittedName>
</protein>
<dbReference type="KEGG" id="rsu:NHU_02047"/>
<dbReference type="InterPro" id="IPR010982">
    <property type="entry name" value="Lambda_DNA-bd_dom_sf"/>
</dbReference>
<dbReference type="RefSeq" id="WP_060834811.1">
    <property type="nucleotide sequence ID" value="NZ_JAAEAJ010000063.1"/>
</dbReference>
<evidence type="ECO:0000313" key="2">
    <source>
        <dbReference type="Proteomes" id="UP000064912"/>
    </source>
</evidence>
<sequence>MVEAEPQFKEIGIRLERIRLGFSDLNQKDWAKKHGFGPTQYNNWENGVRRIPVDAAEKLCSLYGLTLDAIYRGRLDGLSENARKVF</sequence>
<dbReference type="SMART" id="SM00530">
    <property type="entry name" value="HTH_XRE"/>
    <property type="match status" value="1"/>
</dbReference>
<dbReference type="PROSITE" id="PS50943">
    <property type="entry name" value="HTH_CROC1"/>
    <property type="match status" value="1"/>
</dbReference>
<name>A0A0D6B288_RHOSU</name>
<proteinExistence type="predicted"/>
<dbReference type="GO" id="GO:0003677">
    <property type="term" value="F:DNA binding"/>
    <property type="evidence" value="ECO:0007669"/>
    <property type="project" value="InterPro"/>
</dbReference>
<dbReference type="AlphaFoldDB" id="A0A0D6B288"/>
<reference evidence="1 2" key="1">
    <citation type="submission" date="2015-02" db="EMBL/GenBank/DDBJ databases">
        <title>Genome sequene of Rhodovulum sulfidophilum DSM 2351.</title>
        <authorList>
            <person name="Nagao N."/>
        </authorList>
    </citation>
    <scope>NUCLEOTIDE SEQUENCE [LARGE SCALE GENOMIC DNA]</scope>
    <source>
        <strain evidence="1 2">DSM 2351</strain>
    </source>
</reference>
<dbReference type="PATRIC" id="fig|35806.4.peg.2108"/>
<evidence type="ECO:0000313" key="1">
    <source>
        <dbReference type="EMBL" id="BAQ69202.1"/>
    </source>
</evidence>
<dbReference type="Proteomes" id="UP000064912">
    <property type="component" value="Chromosome"/>
</dbReference>
<dbReference type="EMBL" id="AP014800">
    <property type="protein sequence ID" value="BAQ69202.1"/>
    <property type="molecule type" value="Genomic_DNA"/>
</dbReference>